<dbReference type="Proteomes" id="UP000824260">
    <property type="component" value="Unassembled WGS sequence"/>
</dbReference>
<sequence length="58" mass="6606">MWIAIVAVTLVTLLFAWALCRAAARADQHMAETFFRRQEEALGRAEDEDEPETAGDRR</sequence>
<dbReference type="AlphaFoldDB" id="A0A9D0ZNN1"/>
<reference evidence="1" key="2">
    <citation type="journal article" date="2021" name="PeerJ">
        <title>Extensive microbial diversity within the chicken gut microbiome revealed by metagenomics and culture.</title>
        <authorList>
            <person name="Gilroy R."/>
            <person name="Ravi A."/>
            <person name="Getino M."/>
            <person name="Pursley I."/>
            <person name="Horton D.L."/>
            <person name="Alikhan N.F."/>
            <person name="Baker D."/>
            <person name="Gharbi K."/>
            <person name="Hall N."/>
            <person name="Watson M."/>
            <person name="Adriaenssens E.M."/>
            <person name="Foster-Nyarko E."/>
            <person name="Jarju S."/>
            <person name="Secka A."/>
            <person name="Antonio M."/>
            <person name="Oren A."/>
            <person name="Chaudhuri R.R."/>
            <person name="La Ragione R."/>
            <person name="Hildebrand F."/>
            <person name="Pallen M.J."/>
        </authorList>
    </citation>
    <scope>NUCLEOTIDE SEQUENCE</scope>
    <source>
        <strain evidence="1">ChiSjej6B24-2974</strain>
    </source>
</reference>
<gene>
    <name evidence="1" type="ORF">IAA52_12155</name>
</gene>
<name>A0A9D0ZNN1_9FIRM</name>
<organism evidence="1 2">
    <name type="scientific">Candidatus Pullichristensenella stercorigallinarum</name>
    <dbReference type="NCBI Taxonomy" id="2840909"/>
    <lineage>
        <taxon>Bacteria</taxon>
        <taxon>Bacillati</taxon>
        <taxon>Bacillota</taxon>
        <taxon>Clostridia</taxon>
        <taxon>Candidatus Pullichristensenella</taxon>
    </lineage>
</organism>
<reference evidence="1" key="1">
    <citation type="submission" date="2020-10" db="EMBL/GenBank/DDBJ databases">
        <authorList>
            <person name="Gilroy R."/>
        </authorList>
    </citation>
    <scope>NUCLEOTIDE SEQUENCE</scope>
    <source>
        <strain evidence="1">ChiSjej6B24-2974</strain>
    </source>
</reference>
<dbReference type="EMBL" id="DVFZ01000113">
    <property type="protein sequence ID" value="HIQ83835.1"/>
    <property type="molecule type" value="Genomic_DNA"/>
</dbReference>
<accession>A0A9D0ZNN1</accession>
<protein>
    <submittedName>
        <fullName evidence="1">Uncharacterized protein</fullName>
    </submittedName>
</protein>
<proteinExistence type="predicted"/>
<comment type="caution">
    <text evidence="1">The sequence shown here is derived from an EMBL/GenBank/DDBJ whole genome shotgun (WGS) entry which is preliminary data.</text>
</comment>
<evidence type="ECO:0000313" key="1">
    <source>
        <dbReference type="EMBL" id="HIQ83835.1"/>
    </source>
</evidence>
<evidence type="ECO:0000313" key="2">
    <source>
        <dbReference type="Proteomes" id="UP000824260"/>
    </source>
</evidence>